<dbReference type="AlphaFoldDB" id="A0AA48REJ7"/>
<dbReference type="SUPFAM" id="SSF50952">
    <property type="entry name" value="Soluble quinoprotein glucose dehydrogenase"/>
    <property type="match status" value="1"/>
</dbReference>
<evidence type="ECO:0000313" key="3">
    <source>
        <dbReference type="EMBL" id="CAJ0873246.1"/>
    </source>
</evidence>
<dbReference type="EMBL" id="OY288114">
    <property type="protein sequence ID" value="CAJ0873246.1"/>
    <property type="molecule type" value="Genomic_DNA"/>
</dbReference>
<dbReference type="InterPro" id="IPR011041">
    <property type="entry name" value="Quinoprot_gluc/sorb_DH_b-prop"/>
</dbReference>
<feature type="region of interest" description="Disordered" evidence="1">
    <location>
        <begin position="55"/>
        <end position="79"/>
    </location>
</feature>
<dbReference type="InterPro" id="IPR011042">
    <property type="entry name" value="6-blade_b-propeller_TolB-like"/>
</dbReference>
<evidence type="ECO:0000256" key="1">
    <source>
        <dbReference type="SAM" id="MobiDB-lite"/>
    </source>
</evidence>
<name>A0AA48REJ7_9ZZZZ</name>
<accession>A0AA48REJ7</accession>
<proteinExistence type="predicted"/>
<dbReference type="PANTHER" id="PTHR19328">
    <property type="entry name" value="HEDGEHOG-INTERACTING PROTEIN"/>
    <property type="match status" value="1"/>
</dbReference>
<evidence type="ECO:0000259" key="2">
    <source>
        <dbReference type="Pfam" id="PF07995"/>
    </source>
</evidence>
<gene>
    <name evidence="3" type="ORF">AMST5_02492</name>
</gene>
<protein>
    <recommendedName>
        <fullName evidence="2">Glucose/Sorbosone dehydrogenase domain-containing protein</fullName>
    </recommendedName>
</protein>
<dbReference type="PANTHER" id="PTHR19328:SF53">
    <property type="entry name" value="MEMBRANE PROTEIN"/>
    <property type="match status" value="1"/>
</dbReference>
<dbReference type="Pfam" id="PF07995">
    <property type="entry name" value="GSDH"/>
    <property type="match status" value="1"/>
</dbReference>
<sequence length="454" mass="49208">MFRRLGWMTIGAVGLAGSLVAAVAGAGTAPGRTGGEAYSDWRGDAPGLWRHIRPQDLPRPLASEPKAERSQIAPRPEGALPKTLDGFAVDTFVDGLTGPRVLRFAPNGDLFVTESNAGRIRAFHLAEGQTKPAHSEIFAADLERPYGLAFYPPGPEPKYLYVGTVSKILRFPYRKGDLKALGPAEVVAALPQSDSGHWTRDLVFSRDGKTLFVAVGSKSNVADGHARPSAAEVADLEARNGVGASDGPELERADVLGFDPDGANRRVYATGLRNCSGLRLRPNSDELWCVVNERDMLGDDLPPDYATHVEKGAFYGWPWYYIGAHEDPRHAGARPDLAAKITTPDVLLQPHSAPLGLAFYNADQFPAEFRGDAFVALHGSWNRAKRTGYKVVRLKFRDGKPTGEYQDFLTGFVLDDARVWGRPVDVAVAPDGSLLVSEDANGVIYRIARAKETP</sequence>
<feature type="domain" description="Glucose/Sorbosone dehydrogenase" evidence="2">
    <location>
        <begin position="98"/>
        <end position="446"/>
    </location>
</feature>
<dbReference type="InterPro" id="IPR012938">
    <property type="entry name" value="Glc/Sorbosone_DH"/>
</dbReference>
<dbReference type="Gene3D" id="2.120.10.30">
    <property type="entry name" value="TolB, C-terminal domain"/>
    <property type="match status" value="1"/>
</dbReference>
<reference evidence="3" key="1">
    <citation type="submission" date="2023-07" db="EMBL/GenBank/DDBJ databases">
        <authorList>
            <person name="Pelsma A.J. K."/>
        </authorList>
    </citation>
    <scope>NUCLEOTIDE SEQUENCE</scope>
</reference>
<organism evidence="3">
    <name type="scientific">freshwater sediment metagenome</name>
    <dbReference type="NCBI Taxonomy" id="556182"/>
    <lineage>
        <taxon>unclassified sequences</taxon>
        <taxon>metagenomes</taxon>
        <taxon>ecological metagenomes</taxon>
    </lineage>
</organism>